<gene>
    <name evidence="2" type="ORF">HMPREF0551_0385</name>
</gene>
<keyword evidence="1" id="KW-1133">Transmembrane helix</keyword>
<dbReference type="HOGENOM" id="CLU_177815_0_0_4"/>
<comment type="caution">
    <text evidence="2">The sequence shown here is derived from an EMBL/GenBank/DDBJ whole genome shotgun (WGS) entry which is preliminary data.</text>
</comment>
<dbReference type="EMBL" id="AEQP01000001">
    <property type="protein sequence ID" value="EFV96202.1"/>
    <property type="molecule type" value="Genomic_DNA"/>
</dbReference>
<keyword evidence="3" id="KW-1185">Reference proteome</keyword>
<evidence type="ECO:0000256" key="1">
    <source>
        <dbReference type="SAM" id="Phobius"/>
    </source>
</evidence>
<evidence type="ECO:0000313" key="2">
    <source>
        <dbReference type="EMBL" id="EFV96202.1"/>
    </source>
</evidence>
<name>E7RTW6_9BURK</name>
<dbReference type="InterPro" id="IPR031044">
    <property type="entry name" value="Small_Trp_rich"/>
</dbReference>
<dbReference type="AlphaFoldDB" id="E7RTW6"/>
<proteinExistence type="predicted"/>
<accession>E7RTW6</accession>
<organism evidence="2 3">
    <name type="scientific">Lautropia mirabilis ATCC 51599</name>
    <dbReference type="NCBI Taxonomy" id="887898"/>
    <lineage>
        <taxon>Bacteria</taxon>
        <taxon>Pseudomonadati</taxon>
        <taxon>Pseudomonadota</taxon>
        <taxon>Betaproteobacteria</taxon>
        <taxon>Burkholderiales</taxon>
        <taxon>Burkholderiaceae</taxon>
        <taxon>Lautropia</taxon>
    </lineage>
</organism>
<reference evidence="2 3" key="1">
    <citation type="submission" date="2010-12" db="EMBL/GenBank/DDBJ databases">
        <authorList>
            <person name="Muzny D."/>
            <person name="Qin X."/>
            <person name="Deng J."/>
            <person name="Jiang H."/>
            <person name="Liu Y."/>
            <person name="Qu J."/>
            <person name="Song X.-Z."/>
            <person name="Zhang L."/>
            <person name="Thornton R."/>
            <person name="Coyle M."/>
            <person name="Francisco L."/>
            <person name="Jackson L."/>
            <person name="Javaid M."/>
            <person name="Korchina V."/>
            <person name="Kovar C."/>
            <person name="Mata R."/>
            <person name="Mathew T."/>
            <person name="Ngo R."/>
            <person name="Nguyen L."/>
            <person name="Nguyen N."/>
            <person name="Okwuonu G."/>
            <person name="Ongeri F."/>
            <person name="Pham C."/>
            <person name="Simmons D."/>
            <person name="Wilczek-Boney K."/>
            <person name="Hale W."/>
            <person name="Jakkamsetti A."/>
            <person name="Pham P."/>
            <person name="Ruth R."/>
            <person name="San Lucas F."/>
            <person name="Warren J."/>
            <person name="Zhang J."/>
            <person name="Zhao Z."/>
            <person name="Zhou C."/>
            <person name="Zhu D."/>
            <person name="Lee S."/>
            <person name="Bess C."/>
            <person name="Blankenburg K."/>
            <person name="Forbes L."/>
            <person name="Fu Q."/>
            <person name="Gubbala S."/>
            <person name="Hirani K."/>
            <person name="Jayaseelan J.C."/>
            <person name="Lara F."/>
            <person name="Munidasa M."/>
            <person name="Palculict T."/>
            <person name="Patil S."/>
            <person name="Pu L.-L."/>
            <person name="Saada N."/>
            <person name="Tang L."/>
            <person name="Weissenberger G."/>
            <person name="Zhu Y."/>
            <person name="Hemphill L."/>
            <person name="Shang Y."/>
            <person name="Youmans B."/>
            <person name="Ayvaz T."/>
            <person name="Ross M."/>
            <person name="Santibanez J."/>
            <person name="Aqrawi P."/>
            <person name="Gross S."/>
            <person name="Joshi V."/>
            <person name="Fowler G."/>
            <person name="Nazareth L."/>
            <person name="Reid J."/>
            <person name="Worley K."/>
            <person name="Petrosino J."/>
            <person name="Highlander S."/>
            <person name="Gibbs R."/>
        </authorList>
    </citation>
    <scope>NUCLEOTIDE SEQUENCE [LARGE SCALE GENOMIC DNA]</scope>
    <source>
        <strain evidence="2 3">ATCC 51599</strain>
    </source>
</reference>
<dbReference type="RefSeq" id="WP_005672310.1">
    <property type="nucleotide sequence ID" value="NZ_CP146288.1"/>
</dbReference>
<dbReference type="Proteomes" id="UP000011021">
    <property type="component" value="Unassembled WGS sequence"/>
</dbReference>
<keyword evidence="1" id="KW-0472">Membrane</keyword>
<evidence type="ECO:0008006" key="4">
    <source>
        <dbReference type="Google" id="ProtNLM"/>
    </source>
</evidence>
<evidence type="ECO:0000313" key="3">
    <source>
        <dbReference type="Proteomes" id="UP000011021"/>
    </source>
</evidence>
<sequence>MWMVWGGALLVLLKWLEVDPVSNWSWLWILAPLGVAFLWFEFFERMFGRDKRQLEMAAYEKRARERVAQTFDQQARRS</sequence>
<keyword evidence="1" id="KW-0812">Transmembrane</keyword>
<protein>
    <recommendedName>
        <fullName evidence="4">TIGR04438 family Trp-rich protein</fullName>
    </recommendedName>
</protein>
<dbReference type="NCBIfam" id="TIGR04438">
    <property type="entry name" value="small_Trp_rich"/>
    <property type="match status" value="1"/>
</dbReference>
<feature type="transmembrane region" description="Helical" evidence="1">
    <location>
        <begin position="26"/>
        <end position="43"/>
    </location>
</feature>